<dbReference type="RefSeq" id="WP_068211965.1">
    <property type="nucleotide sequence ID" value="NZ_CP047186.1"/>
</dbReference>
<dbReference type="PATRIC" id="fig|1671680.3.peg.2430"/>
<dbReference type="OrthoDB" id="9795306at2"/>
<dbReference type="EMBL" id="CP047186">
    <property type="protein sequence ID" value="QHC55317.1"/>
    <property type="molecule type" value="Genomic_DNA"/>
</dbReference>
<dbReference type="Proteomes" id="UP000076717">
    <property type="component" value="Unassembled WGS sequence"/>
</dbReference>
<keyword evidence="4" id="KW-1185">Reference proteome</keyword>
<dbReference type="AlphaFoldDB" id="A0A166HHJ7"/>
<dbReference type="KEGG" id="rte:GSU10_06500"/>
<reference evidence="2 4" key="1">
    <citation type="submission" date="2015-08" db="EMBL/GenBank/DDBJ databases">
        <title>Draft Genome Sequence of Rathayibacter sp. Strain VKM Ac-2596 Isolated from Leaf Gall Induced by Plant-Parasitic Nematodes.</title>
        <authorList>
            <person name="Vasilenko O.V."/>
            <person name="Starodumova I.P."/>
            <person name="Tarlachkov S.V."/>
            <person name="Dorofeeva L.V."/>
            <person name="Evtushenko L.I."/>
        </authorList>
    </citation>
    <scope>NUCLEOTIDE SEQUENCE [LARGE SCALE GENOMIC DNA]</scope>
    <source>
        <strain evidence="2 4">VKM Ac-2596</strain>
    </source>
</reference>
<evidence type="ECO:0000313" key="2">
    <source>
        <dbReference type="EMBL" id="KZX20605.1"/>
    </source>
</evidence>
<gene>
    <name evidence="2" type="ORF">ACH61_02282</name>
    <name evidence="3" type="ORF">GSU10_06500</name>
</gene>
<dbReference type="SUPFAM" id="SSF54593">
    <property type="entry name" value="Glyoxalase/Bleomycin resistance protein/Dihydroxybiphenyl dioxygenase"/>
    <property type="match status" value="1"/>
</dbReference>
<reference evidence="3" key="3">
    <citation type="submission" date="2019-12" db="EMBL/GenBank/DDBJ databases">
        <title>Complete and Draft Genome Sequences of New Strains and Members of Some Known Species of the Genus Rathayibacter isolated from Plants.</title>
        <authorList>
            <person name="Tarlachkov S.V."/>
            <person name="Starodumova I.P."/>
            <person name="Dorofeeva L.V."/>
            <person name="Prisyazhnaya N.V."/>
            <person name="Leyn S.A."/>
            <person name="Zlamal J.E."/>
            <person name="Elane M.L."/>
            <person name="Osterman A.L."/>
            <person name="Nadler S.A."/>
            <person name="Subbotin S.A."/>
            <person name="Evtushenko L.I."/>
        </authorList>
    </citation>
    <scope>NUCLEOTIDE SEQUENCE</scope>
    <source>
        <strain evidence="3">VKM Ac-2761</strain>
    </source>
</reference>
<evidence type="ECO:0000313" key="3">
    <source>
        <dbReference type="EMBL" id="QHC55317.1"/>
    </source>
</evidence>
<dbReference type="InterPro" id="IPR029068">
    <property type="entry name" value="Glyas_Bleomycin-R_OHBP_Dase"/>
</dbReference>
<name>A0A166HHJ7_9MICO</name>
<evidence type="ECO:0000313" key="5">
    <source>
        <dbReference type="Proteomes" id="UP000465031"/>
    </source>
</evidence>
<dbReference type="PANTHER" id="PTHR33990">
    <property type="entry name" value="PROTEIN YJDN-RELATED"/>
    <property type="match status" value="1"/>
</dbReference>
<evidence type="ECO:0000313" key="4">
    <source>
        <dbReference type="Proteomes" id="UP000076717"/>
    </source>
</evidence>
<sequence>MSSVPYLFFDGRAREALTFYRGVFGGELELHTLEEFGRSDGSPEAIAHGALSGSVAIFAADEHGAELRMDGLVLALLGAADAVTTAAWFRRLADGGTVTDPLQERPWGDHDGQVMDRFGVRWLLGHSG</sequence>
<organism evidence="2 4">
    <name type="scientific">Rathayibacter tanaceti</name>
    <dbReference type="NCBI Taxonomy" id="1671680"/>
    <lineage>
        <taxon>Bacteria</taxon>
        <taxon>Bacillati</taxon>
        <taxon>Actinomycetota</taxon>
        <taxon>Actinomycetes</taxon>
        <taxon>Micrococcales</taxon>
        <taxon>Microbacteriaceae</taxon>
        <taxon>Rathayibacter</taxon>
    </lineage>
</organism>
<dbReference type="Pfam" id="PF00903">
    <property type="entry name" value="Glyoxalase"/>
    <property type="match status" value="1"/>
</dbReference>
<dbReference type="Gene3D" id="3.10.180.10">
    <property type="entry name" value="2,3-Dihydroxybiphenyl 1,2-Dioxygenase, domain 1"/>
    <property type="match status" value="1"/>
</dbReference>
<evidence type="ECO:0000259" key="1">
    <source>
        <dbReference type="Pfam" id="PF00903"/>
    </source>
</evidence>
<dbReference type="PANTHER" id="PTHR33990:SF1">
    <property type="entry name" value="PROTEIN YJDN"/>
    <property type="match status" value="1"/>
</dbReference>
<protein>
    <submittedName>
        <fullName evidence="3">VOC family protein</fullName>
    </submittedName>
</protein>
<accession>A0A166HHJ7</accession>
<dbReference type="Proteomes" id="UP000465031">
    <property type="component" value="Chromosome"/>
</dbReference>
<dbReference type="InterPro" id="IPR004360">
    <property type="entry name" value="Glyas_Fos-R_dOase_dom"/>
</dbReference>
<reference evidence="5" key="2">
    <citation type="submission" date="2019-12" db="EMBL/GenBank/DDBJ databases">
        <title>Complete and draft genome sequences of new strains and members of some known species of the genus Rathayibacter isolated from plants.</title>
        <authorList>
            <person name="Tarlachkov S.V."/>
            <person name="Starodumova I.P."/>
            <person name="Dorofeeva L.V."/>
            <person name="Prisyazhnaya N.V."/>
            <person name="Leyn S."/>
            <person name="Zlamal J."/>
            <person name="Elan M."/>
            <person name="Osterman A.L."/>
            <person name="Nadler S."/>
            <person name="Subbotin S.A."/>
            <person name="Evtushenko L.I."/>
        </authorList>
    </citation>
    <scope>NUCLEOTIDE SEQUENCE [LARGE SCALE GENOMIC DNA]</scope>
    <source>
        <strain evidence="5">VKM Ac-2761</strain>
    </source>
</reference>
<proteinExistence type="predicted"/>
<feature type="domain" description="Glyoxalase/fosfomycin resistance/dioxygenase" evidence="1">
    <location>
        <begin position="7"/>
        <end position="122"/>
    </location>
</feature>
<dbReference type="EMBL" id="LIIN01000085">
    <property type="protein sequence ID" value="KZX20605.1"/>
    <property type="molecule type" value="Genomic_DNA"/>
</dbReference>